<sequence length="155" mass="16810">MRPSYPSRGIVCPVPIAYSTSLPEQPRNPRRAGGVGNMKTARYVALVGSCSVVGTIYGLQVACMSSCCCVVLIPSAIASPFNYLEAALVPHRPSFQTVSKGAVLRAVSHIELKDSSIGRLHHHELVHGVTRTPHSRHRGNEPSLSVVHAEQEYMR</sequence>
<dbReference type="EMBL" id="JAADJZ010000004">
    <property type="protein sequence ID" value="KAF2875924.1"/>
    <property type="molecule type" value="Genomic_DNA"/>
</dbReference>
<keyword evidence="2" id="KW-1185">Reference proteome</keyword>
<proteinExistence type="predicted"/>
<comment type="caution">
    <text evidence="1">The sequence shown here is derived from an EMBL/GenBank/DDBJ whole genome shotgun (WGS) entry which is preliminary data.</text>
</comment>
<dbReference type="Proteomes" id="UP000481861">
    <property type="component" value="Unassembled WGS sequence"/>
</dbReference>
<name>A0A7C8MSJ3_9PLEO</name>
<protein>
    <submittedName>
        <fullName evidence="1">Uncharacterized protein</fullName>
    </submittedName>
</protein>
<gene>
    <name evidence="1" type="ORF">BDV95DRAFT_285736</name>
</gene>
<organism evidence="1 2">
    <name type="scientific">Massariosphaeria phaeospora</name>
    <dbReference type="NCBI Taxonomy" id="100035"/>
    <lineage>
        <taxon>Eukaryota</taxon>
        <taxon>Fungi</taxon>
        <taxon>Dikarya</taxon>
        <taxon>Ascomycota</taxon>
        <taxon>Pezizomycotina</taxon>
        <taxon>Dothideomycetes</taxon>
        <taxon>Pleosporomycetidae</taxon>
        <taxon>Pleosporales</taxon>
        <taxon>Pleosporales incertae sedis</taxon>
        <taxon>Massariosphaeria</taxon>
    </lineage>
</organism>
<evidence type="ECO:0000313" key="1">
    <source>
        <dbReference type="EMBL" id="KAF2875924.1"/>
    </source>
</evidence>
<evidence type="ECO:0000313" key="2">
    <source>
        <dbReference type="Proteomes" id="UP000481861"/>
    </source>
</evidence>
<accession>A0A7C8MSJ3</accession>
<dbReference type="AlphaFoldDB" id="A0A7C8MSJ3"/>
<reference evidence="1 2" key="1">
    <citation type="submission" date="2020-01" db="EMBL/GenBank/DDBJ databases">
        <authorList>
            <consortium name="DOE Joint Genome Institute"/>
            <person name="Haridas S."/>
            <person name="Albert R."/>
            <person name="Binder M."/>
            <person name="Bloem J."/>
            <person name="Labutti K."/>
            <person name="Salamov A."/>
            <person name="Andreopoulos B."/>
            <person name="Baker S.E."/>
            <person name="Barry K."/>
            <person name="Bills G."/>
            <person name="Bluhm B.H."/>
            <person name="Cannon C."/>
            <person name="Castanera R."/>
            <person name="Culley D.E."/>
            <person name="Daum C."/>
            <person name="Ezra D."/>
            <person name="Gonzalez J.B."/>
            <person name="Henrissat B."/>
            <person name="Kuo A."/>
            <person name="Liang C."/>
            <person name="Lipzen A."/>
            <person name="Lutzoni F."/>
            <person name="Magnuson J."/>
            <person name="Mondo S."/>
            <person name="Nolan M."/>
            <person name="Ohm R."/>
            <person name="Pangilinan J."/>
            <person name="Park H.-J.H."/>
            <person name="Ramirez L."/>
            <person name="Alfaro M."/>
            <person name="Sun H."/>
            <person name="Tritt A."/>
            <person name="Yoshinaga Y."/>
            <person name="Zwiers L.-H.L."/>
            <person name="Turgeon B.G."/>
            <person name="Goodwin S.B."/>
            <person name="Spatafora J.W."/>
            <person name="Crous P.W."/>
            <person name="Grigoriev I.V."/>
        </authorList>
    </citation>
    <scope>NUCLEOTIDE SEQUENCE [LARGE SCALE GENOMIC DNA]</scope>
    <source>
        <strain evidence="1 2">CBS 611.86</strain>
    </source>
</reference>